<organism evidence="1 2">
    <name type="scientific">Biomphalaria pfeifferi</name>
    <name type="common">Bloodfluke planorb</name>
    <name type="synonym">Freshwater snail</name>
    <dbReference type="NCBI Taxonomy" id="112525"/>
    <lineage>
        <taxon>Eukaryota</taxon>
        <taxon>Metazoa</taxon>
        <taxon>Spiralia</taxon>
        <taxon>Lophotrochozoa</taxon>
        <taxon>Mollusca</taxon>
        <taxon>Gastropoda</taxon>
        <taxon>Heterobranchia</taxon>
        <taxon>Euthyneura</taxon>
        <taxon>Panpulmonata</taxon>
        <taxon>Hygrophila</taxon>
        <taxon>Lymnaeoidea</taxon>
        <taxon>Planorbidae</taxon>
        <taxon>Biomphalaria</taxon>
    </lineage>
</organism>
<keyword evidence="2" id="KW-1185">Reference proteome</keyword>
<accession>A0AAD8F4M8</accession>
<name>A0AAD8F4M8_BIOPF</name>
<reference evidence="1" key="1">
    <citation type="journal article" date="2023" name="PLoS Negl. Trop. Dis.">
        <title>A genome sequence for Biomphalaria pfeifferi, the major vector snail for the human-infecting parasite Schistosoma mansoni.</title>
        <authorList>
            <person name="Bu L."/>
            <person name="Lu L."/>
            <person name="Laidemitt M.R."/>
            <person name="Zhang S.M."/>
            <person name="Mutuku M."/>
            <person name="Mkoji G."/>
            <person name="Steinauer M."/>
            <person name="Loker E.S."/>
        </authorList>
    </citation>
    <scope>NUCLEOTIDE SEQUENCE</scope>
    <source>
        <strain evidence="1">KasaAsao</strain>
    </source>
</reference>
<evidence type="ECO:0000313" key="1">
    <source>
        <dbReference type="EMBL" id="KAK0050538.1"/>
    </source>
</evidence>
<comment type="caution">
    <text evidence="1">The sequence shown here is derived from an EMBL/GenBank/DDBJ whole genome shotgun (WGS) entry which is preliminary data.</text>
</comment>
<dbReference type="AlphaFoldDB" id="A0AAD8F4M8"/>
<dbReference type="EMBL" id="JASAOG010000113">
    <property type="protein sequence ID" value="KAK0050538.1"/>
    <property type="molecule type" value="Genomic_DNA"/>
</dbReference>
<evidence type="ECO:0000313" key="2">
    <source>
        <dbReference type="Proteomes" id="UP001233172"/>
    </source>
</evidence>
<proteinExistence type="predicted"/>
<gene>
    <name evidence="1" type="ORF">Bpfe_020066</name>
</gene>
<protein>
    <submittedName>
        <fullName evidence="1">Uncharacterized protein</fullName>
    </submittedName>
</protein>
<sequence length="101" mass="11380">MVIAIESRITSLALFFPFPVLFSIREMSFHTIEKKDLEDGLVHPMGNLLLKLSGTNAMKGSVSSLLETLEISGADFTSLYRFENPYTWFLVPISGRYVFGE</sequence>
<reference evidence="1" key="2">
    <citation type="submission" date="2023-04" db="EMBL/GenBank/DDBJ databases">
        <authorList>
            <person name="Bu L."/>
            <person name="Lu L."/>
            <person name="Laidemitt M.R."/>
            <person name="Zhang S.M."/>
            <person name="Mutuku M."/>
            <person name="Mkoji G."/>
            <person name="Steinauer M."/>
            <person name="Loker E.S."/>
        </authorList>
    </citation>
    <scope>NUCLEOTIDE SEQUENCE</scope>
    <source>
        <strain evidence="1">KasaAsao</strain>
        <tissue evidence="1">Whole Snail</tissue>
    </source>
</reference>
<dbReference type="Proteomes" id="UP001233172">
    <property type="component" value="Unassembled WGS sequence"/>
</dbReference>